<name>A0ABT6JCX0_9GAMM</name>
<dbReference type="PANTHER" id="PTHR15032">
    <property type="entry name" value="N-ACYL-PHOSPHATIDYLETHANOLAMINE-HYDROLYZING PHOSPHOLIPASE D"/>
    <property type="match status" value="1"/>
</dbReference>
<keyword evidence="3" id="KW-1185">Reference proteome</keyword>
<dbReference type="RefSeq" id="WP_280575984.1">
    <property type="nucleotide sequence ID" value="NZ_JARXRM010000045.1"/>
</dbReference>
<protein>
    <submittedName>
        <fullName evidence="2">MBL fold metallo-hydrolase</fullName>
    </submittedName>
</protein>
<sequence>MTAPPSRRRRSFRRRLIALTLAFGVIAVSACTLSLVRTNRPLAGYPASPQAAEGKFRNVAPRPPQGIGFMARLLWDFAFHKPATTVPDAPPVVLPLTRAALEAAPDRSLFRLGHSTLLIKLRGGFWLTDPVFAERASPLQWMGPKRFHAPPIALEALPPLRGVLLSHDHYDHLDRTAVVALAGKAEVFLAPLGVGDRLVAWGVPAAKVRQFDWWQETELDGLRIVATPAQHFSGRGLFDGDRTLWTSWVIIDPPAGAGGDGLRLFFSGDTGYFDGFSEIGRRFGPFDVAMLETGAYDARWAYVHMLPEQTVQAHADLRGRVLLPIHNGTFDLAMHAWDDPFVRVAALAADRGIALATPRMGERFDLAAPEPTAAWWRE</sequence>
<proteinExistence type="predicted"/>
<dbReference type="InterPro" id="IPR036866">
    <property type="entry name" value="RibonucZ/Hydroxyglut_hydro"/>
</dbReference>
<accession>A0ABT6JCX0</accession>
<reference evidence="2 3" key="1">
    <citation type="submission" date="2023-04" db="EMBL/GenBank/DDBJ databases">
        <title>Luteimonas endophyticus RD2P54.</title>
        <authorList>
            <person name="Sun J.-Q."/>
        </authorList>
    </citation>
    <scope>NUCLEOTIDE SEQUENCE [LARGE SCALE GENOMIC DNA]</scope>
    <source>
        <strain evidence="2 3">RD2P54</strain>
    </source>
</reference>
<organism evidence="2 3">
    <name type="scientific">Luteimonas endophytica</name>
    <dbReference type="NCBI Taxonomy" id="3042023"/>
    <lineage>
        <taxon>Bacteria</taxon>
        <taxon>Pseudomonadati</taxon>
        <taxon>Pseudomonadota</taxon>
        <taxon>Gammaproteobacteria</taxon>
        <taxon>Lysobacterales</taxon>
        <taxon>Lysobacteraceae</taxon>
        <taxon>Luteimonas</taxon>
    </lineage>
</organism>
<evidence type="ECO:0000313" key="3">
    <source>
        <dbReference type="Proteomes" id="UP001156940"/>
    </source>
</evidence>
<feature type="domain" description="Metallo-beta-lactamase" evidence="1">
    <location>
        <begin position="127"/>
        <end position="326"/>
    </location>
</feature>
<evidence type="ECO:0000313" key="2">
    <source>
        <dbReference type="EMBL" id="MDH5824658.1"/>
    </source>
</evidence>
<dbReference type="Gene3D" id="3.60.15.10">
    <property type="entry name" value="Ribonuclease Z/Hydroxyacylglutathione hydrolase-like"/>
    <property type="match status" value="1"/>
</dbReference>
<dbReference type="PROSITE" id="PS51257">
    <property type="entry name" value="PROKAR_LIPOPROTEIN"/>
    <property type="match status" value="1"/>
</dbReference>
<gene>
    <name evidence="2" type="ORF">QFW77_16935</name>
</gene>
<evidence type="ECO:0000259" key="1">
    <source>
        <dbReference type="Pfam" id="PF12706"/>
    </source>
</evidence>
<dbReference type="Pfam" id="PF12706">
    <property type="entry name" value="Lactamase_B_2"/>
    <property type="match status" value="1"/>
</dbReference>
<dbReference type="EMBL" id="JARXRM010000045">
    <property type="protein sequence ID" value="MDH5824658.1"/>
    <property type="molecule type" value="Genomic_DNA"/>
</dbReference>
<dbReference type="InterPro" id="IPR001279">
    <property type="entry name" value="Metallo-B-lactamas"/>
</dbReference>
<dbReference type="PANTHER" id="PTHR15032:SF4">
    <property type="entry name" value="N-ACYL-PHOSPHATIDYLETHANOLAMINE-HYDROLYZING PHOSPHOLIPASE D"/>
    <property type="match status" value="1"/>
</dbReference>
<dbReference type="Proteomes" id="UP001156940">
    <property type="component" value="Unassembled WGS sequence"/>
</dbReference>
<dbReference type="SUPFAM" id="SSF56281">
    <property type="entry name" value="Metallo-hydrolase/oxidoreductase"/>
    <property type="match status" value="1"/>
</dbReference>
<comment type="caution">
    <text evidence="2">The sequence shown here is derived from an EMBL/GenBank/DDBJ whole genome shotgun (WGS) entry which is preliminary data.</text>
</comment>